<evidence type="ECO:0000313" key="2">
    <source>
        <dbReference type="Proteomes" id="UP000235392"/>
    </source>
</evidence>
<dbReference type="AlphaFoldDB" id="A0A2N5TBA0"/>
<accession>A0A2N5TBA0</accession>
<name>A0A2N5TBA0_9BASI</name>
<proteinExistence type="predicted"/>
<evidence type="ECO:0000313" key="1">
    <source>
        <dbReference type="EMBL" id="PLW22751.1"/>
    </source>
</evidence>
<protein>
    <submittedName>
        <fullName evidence="1">Uncharacterized protein</fullName>
    </submittedName>
</protein>
<organism evidence="1 2">
    <name type="scientific">Puccinia coronata f. sp. avenae</name>
    <dbReference type="NCBI Taxonomy" id="200324"/>
    <lineage>
        <taxon>Eukaryota</taxon>
        <taxon>Fungi</taxon>
        <taxon>Dikarya</taxon>
        <taxon>Basidiomycota</taxon>
        <taxon>Pucciniomycotina</taxon>
        <taxon>Pucciniomycetes</taxon>
        <taxon>Pucciniales</taxon>
        <taxon>Pucciniaceae</taxon>
        <taxon>Puccinia</taxon>
    </lineage>
</organism>
<dbReference type="Proteomes" id="UP000235392">
    <property type="component" value="Unassembled WGS sequence"/>
</dbReference>
<gene>
    <name evidence="1" type="ORF">PCASD_11106</name>
</gene>
<comment type="caution">
    <text evidence="1">The sequence shown here is derived from an EMBL/GenBank/DDBJ whole genome shotgun (WGS) entry which is preliminary data.</text>
</comment>
<dbReference type="EMBL" id="PGCI01000654">
    <property type="protein sequence ID" value="PLW22751.1"/>
    <property type="molecule type" value="Genomic_DNA"/>
</dbReference>
<sequence length="122" mass="13494">MACQPDGTVPQQPGMRLVSADTIGMVDAAPLEPLLVSGELYLPTRLVSVDTSTDTGLWWVGTVPQHSGMARGLYPPLSRCSLTFQVQRSAQWWVQSPWRHSLSLGDCIYRPEASGRRRVYGH</sequence>
<reference evidence="1 2" key="1">
    <citation type="submission" date="2017-11" db="EMBL/GenBank/DDBJ databases">
        <title>De novo assembly and phasing of dikaryotic genomes from two isolates of Puccinia coronata f. sp. avenae, the causal agent of oat crown rust.</title>
        <authorList>
            <person name="Miller M.E."/>
            <person name="Zhang Y."/>
            <person name="Omidvar V."/>
            <person name="Sperschneider J."/>
            <person name="Schwessinger B."/>
            <person name="Raley C."/>
            <person name="Palmer J.M."/>
            <person name="Garnica D."/>
            <person name="Upadhyaya N."/>
            <person name="Rathjen J."/>
            <person name="Taylor J.M."/>
            <person name="Park R.F."/>
            <person name="Dodds P.N."/>
            <person name="Hirsch C.D."/>
            <person name="Kianian S.F."/>
            <person name="Figueroa M."/>
        </authorList>
    </citation>
    <scope>NUCLEOTIDE SEQUENCE [LARGE SCALE GENOMIC DNA]</scope>
    <source>
        <strain evidence="1">12SD80</strain>
    </source>
</reference>